<dbReference type="GO" id="GO:0016020">
    <property type="term" value="C:membrane"/>
    <property type="evidence" value="ECO:0007669"/>
    <property type="project" value="UniProtKB-SubCell"/>
</dbReference>
<dbReference type="Proteomes" id="UP000886520">
    <property type="component" value="Chromosome 19"/>
</dbReference>
<evidence type="ECO:0000256" key="7">
    <source>
        <dbReference type="ARBA" id="ARBA00022837"/>
    </source>
</evidence>
<protein>
    <submittedName>
        <fullName evidence="14">Uncharacterized protein</fullName>
    </submittedName>
</protein>
<evidence type="ECO:0000256" key="11">
    <source>
        <dbReference type="ARBA" id="ARBA00023136"/>
    </source>
</evidence>
<gene>
    <name evidence="14" type="ORF">GOP47_0019515</name>
</gene>
<evidence type="ECO:0000256" key="10">
    <source>
        <dbReference type="ARBA" id="ARBA00023121"/>
    </source>
</evidence>
<dbReference type="SMART" id="SM00239">
    <property type="entry name" value="C2"/>
    <property type="match status" value="1"/>
</dbReference>
<dbReference type="AlphaFoldDB" id="A0A9D4UBG2"/>
<proteinExistence type="inferred from homology"/>
<dbReference type="InterPro" id="IPR039010">
    <property type="entry name" value="Synaptotagmin_SMP"/>
</dbReference>
<evidence type="ECO:0000259" key="13">
    <source>
        <dbReference type="PROSITE" id="PS51847"/>
    </source>
</evidence>
<evidence type="ECO:0000256" key="2">
    <source>
        <dbReference type="ARBA" id="ARBA00006996"/>
    </source>
</evidence>
<dbReference type="CDD" id="cd00030">
    <property type="entry name" value="C2"/>
    <property type="match status" value="1"/>
</dbReference>
<dbReference type="Pfam" id="PF17047">
    <property type="entry name" value="SMP_LBD"/>
    <property type="match status" value="1"/>
</dbReference>
<keyword evidence="3" id="KW-0813">Transport</keyword>
<dbReference type="GO" id="GO:0008289">
    <property type="term" value="F:lipid binding"/>
    <property type="evidence" value="ECO:0007669"/>
    <property type="project" value="UniProtKB-KW"/>
</dbReference>
<feature type="domain" description="SMP-LTD" evidence="13">
    <location>
        <begin position="51"/>
        <end position="238"/>
    </location>
</feature>
<dbReference type="InterPro" id="IPR045050">
    <property type="entry name" value="Synaptotagmin_plant"/>
</dbReference>
<accession>A0A9D4UBG2</accession>
<dbReference type="GO" id="GO:0006869">
    <property type="term" value="P:lipid transport"/>
    <property type="evidence" value="ECO:0007669"/>
    <property type="project" value="UniProtKB-KW"/>
</dbReference>
<evidence type="ECO:0000256" key="4">
    <source>
        <dbReference type="ARBA" id="ARBA00022692"/>
    </source>
</evidence>
<dbReference type="OrthoDB" id="67700at2759"/>
<dbReference type="Pfam" id="PF00168">
    <property type="entry name" value="C2"/>
    <property type="match status" value="1"/>
</dbReference>
<keyword evidence="8" id="KW-1133">Transmembrane helix</keyword>
<evidence type="ECO:0000256" key="5">
    <source>
        <dbReference type="ARBA" id="ARBA00022723"/>
    </source>
</evidence>
<reference evidence="14" key="1">
    <citation type="submission" date="2021-01" db="EMBL/GenBank/DDBJ databases">
        <title>Adiantum capillus-veneris genome.</title>
        <authorList>
            <person name="Fang Y."/>
            <person name="Liao Q."/>
        </authorList>
    </citation>
    <scope>NUCLEOTIDE SEQUENCE</scope>
    <source>
        <strain evidence="14">H3</strain>
        <tissue evidence="14">Leaf</tissue>
    </source>
</reference>
<keyword evidence="10" id="KW-0446">Lipid-binding</keyword>
<evidence type="ECO:0000256" key="3">
    <source>
        <dbReference type="ARBA" id="ARBA00022448"/>
    </source>
</evidence>
<feature type="domain" description="C2" evidence="12">
    <location>
        <begin position="229"/>
        <end position="353"/>
    </location>
</feature>
<name>A0A9D4UBG2_ADICA</name>
<dbReference type="PROSITE" id="PS50004">
    <property type="entry name" value="C2"/>
    <property type="match status" value="1"/>
</dbReference>
<keyword evidence="7" id="KW-0106">Calcium</keyword>
<keyword evidence="4" id="KW-0812">Transmembrane</keyword>
<dbReference type="Gene3D" id="2.60.40.150">
    <property type="entry name" value="C2 domain"/>
    <property type="match status" value="1"/>
</dbReference>
<dbReference type="PANTHER" id="PTHR10774">
    <property type="entry name" value="EXTENDED SYNAPTOTAGMIN-RELATED"/>
    <property type="match status" value="1"/>
</dbReference>
<organism evidence="14 15">
    <name type="scientific">Adiantum capillus-veneris</name>
    <name type="common">Maidenhair fern</name>
    <dbReference type="NCBI Taxonomy" id="13818"/>
    <lineage>
        <taxon>Eukaryota</taxon>
        <taxon>Viridiplantae</taxon>
        <taxon>Streptophyta</taxon>
        <taxon>Embryophyta</taxon>
        <taxon>Tracheophyta</taxon>
        <taxon>Polypodiopsida</taxon>
        <taxon>Polypodiidae</taxon>
        <taxon>Polypodiales</taxon>
        <taxon>Pteridineae</taxon>
        <taxon>Pteridaceae</taxon>
        <taxon>Vittarioideae</taxon>
        <taxon>Adiantum</taxon>
    </lineage>
</organism>
<dbReference type="InterPro" id="IPR031468">
    <property type="entry name" value="SMP_LBD"/>
</dbReference>
<evidence type="ECO:0000313" key="15">
    <source>
        <dbReference type="Proteomes" id="UP000886520"/>
    </source>
</evidence>
<keyword evidence="6" id="KW-0677">Repeat</keyword>
<comment type="caution">
    <text evidence="14">The sequence shown here is derived from an EMBL/GenBank/DDBJ whole genome shotgun (WGS) entry which is preliminary data.</text>
</comment>
<keyword evidence="5" id="KW-0479">Metal-binding</keyword>
<comment type="similarity">
    <text evidence="2">Belongs to the synaptotagmin family.</text>
</comment>
<evidence type="ECO:0000256" key="8">
    <source>
        <dbReference type="ARBA" id="ARBA00022989"/>
    </source>
</evidence>
<dbReference type="PROSITE" id="PS51847">
    <property type="entry name" value="SMP"/>
    <property type="match status" value="1"/>
</dbReference>
<comment type="subcellular location">
    <subcellularLocation>
        <location evidence="1">Membrane</location>
        <topology evidence="1">Single-pass membrane protein</topology>
    </subcellularLocation>
</comment>
<evidence type="ECO:0000259" key="12">
    <source>
        <dbReference type="PROSITE" id="PS50004"/>
    </source>
</evidence>
<dbReference type="PANTHER" id="PTHR10774:SF207">
    <property type="entry name" value="CALCIUM-DEPENDENT LIPID-BINDING PROTEIN"/>
    <property type="match status" value="1"/>
</dbReference>
<dbReference type="CDD" id="cd21677">
    <property type="entry name" value="SMP_SYT"/>
    <property type="match status" value="1"/>
</dbReference>
<evidence type="ECO:0000256" key="6">
    <source>
        <dbReference type="ARBA" id="ARBA00022737"/>
    </source>
</evidence>
<dbReference type="GO" id="GO:0046872">
    <property type="term" value="F:metal ion binding"/>
    <property type="evidence" value="ECO:0007669"/>
    <property type="project" value="UniProtKB-KW"/>
</dbReference>
<keyword evidence="9" id="KW-0445">Lipid transport</keyword>
<dbReference type="SUPFAM" id="SSF49562">
    <property type="entry name" value="C2 domain (Calcium/lipid-binding domain, CaLB)"/>
    <property type="match status" value="1"/>
</dbReference>
<dbReference type="InterPro" id="IPR035892">
    <property type="entry name" value="C2_domain_sf"/>
</dbReference>
<keyword evidence="15" id="KW-1185">Reference proteome</keyword>
<dbReference type="InterPro" id="IPR000008">
    <property type="entry name" value="C2_dom"/>
</dbReference>
<keyword evidence="11" id="KW-0472">Membrane</keyword>
<dbReference type="GO" id="GO:0005783">
    <property type="term" value="C:endoplasmic reticulum"/>
    <property type="evidence" value="ECO:0007669"/>
    <property type="project" value="TreeGrafter"/>
</dbReference>
<evidence type="ECO:0000256" key="9">
    <source>
        <dbReference type="ARBA" id="ARBA00023055"/>
    </source>
</evidence>
<evidence type="ECO:0000313" key="14">
    <source>
        <dbReference type="EMBL" id="KAI5064820.1"/>
    </source>
</evidence>
<sequence length="647" mass="71931">MFSSFSVPVTRGGTFLNGLKSVNLAQLSLADMLALQRLLPNHEKALSWLPGSLDVEWVRWINGGLEKAWPFFKEASSGLIKVKLETVYNMYRVGAIKEISIGNINLGKFCPFVQGIKALPNNEDNQCCLEIQLDWRQNEDQDMLLHVSTTGPEFVVQVKNFVIYCVIRLTFTPLMQELPCFGAVVLSIIEPPLVDFQTKFISGDVKKMPGMVKAVDNILLSALMDLFVWPGRVVMPVLPGDYSDLQTSSVGHLHVQLIEARDLANKDITGSSDPYVVLFVRRRADLIKQSTKMHDTVDPVWNEQFLFSIEDLKVQRLTIKLMNLDEYNLDVFVGIAELEIHQLKANIVEDLWIDLVGDPAKLNERVAGKIHLMVEFKPKTHTWDENDTGNLSFRMGTPSAATSMQIDGRLNSYEGNGQSVMNRTSEDGAISRGLGVLLAGNSTVSEDKDFRVITRNDAVTSLKHFSNIETQRLLTTIADVKVRPQELVGHNKNSTYSEESTLYVKDGGNLQNASIDGVAVAECLESFESERQQCPLLIIEGTGSQEGINQMDEETCTAAPTEKSRKACIAENDSCGDVDIDEETTDQYNVNMGDPAWGLNGLPLKHCNTLAIHEDMFSSEIFETSRVSLSSLSSLYGCGREGYPVIF</sequence>
<evidence type="ECO:0000256" key="1">
    <source>
        <dbReference type="ARBA" id="ARBA00004167"/>
    </source>
</evidence>
<dbReference type="EMBL" id="JABFUD020000019">
    <property type="protein sequence ID" value="KAI5064820.1"/>
    <property type="molecule type" value="Genomic_DNA"/>
</dbReference>